<dbReference type="EMBL" id="BLXT01004214">
    <property type="protein sequence ID" value="GFO10940.1"/>
    <property type="molecule type" value="Genomic_DNA"/>
</dbReference>
<feature type="signal peptide" evidence="1">
    <location>
        <begin position="1"/>
        <end position="18"/>
    </location>
</feature>
<reference evidence="2 3" key="1">
    <citation type="journal article" date="2021" name="Elife">
        <title>Chloroplast acquisition without the gene transfer in kleptoplastic sea slugs, Plakobranchus ocellatus.</title>
        <authorList>
            <person name="Maeda T."/>
            <person name="Takahashi S."/>
            <person name="Yoshida T."/>
            <person name="Shimamura S."/>
            <person name="Takaki Y."/>
            <person name="Nagai Y."/>
            <person name="Toyoda A."/>
            <person name="Suzuki Y."/>
            <person name="Arimoto A."/>
            <person name="Ishii H."/>
            <person name="Satoh N."/>
            <person name="Nishiyama T."/>
            <person name="Hasebe M."/>
            <person name="Maruyama T."/>
            <person name="Minagawa J."/>
            <person name="Obokata J."/>
            <person name="Shigenobu S."/>
        </authorList>
    </citation>
    <scope>NUCLEOTIDE SEQUENCE [LARGE SCALE GENOMIC DNA]</scope>
</reference>
<proteinExistence type="predicted"/>
<dbReference type="AlphaFoldDB" id="A0AAV4AUF0"/>
<accession>A0AAV4AUF0</accession>
<evidence type="ECO:0000256" key="1">
    <source>
        <dbReference type="SAM" id="SignalP"/>
    </source>
</evidence>
<dbReference type="Proteomes" id="UP000735302">
    <property type="component" value="Unassembled WGS sequence"/>
</dbReference>
<comment type="caution">
    <text evidence="2">The sequence shown here is derived from an EMBL/GenBank/DDBJ whole genome shotgun (WGS) entry which is preliminary data.</text>
</comment>
<gene>
    <name evidence="2" type="ORF">PoB_003744500</name>
</gene>
<evidence type="ECO:0000313" key="2">
    <source>
        <dbReference type="EMBL" id="GFO10940.1"/>
    </source>
</evidence>
<protein>
    <submittedName>
        <fullName evidence="2">Uncharacterized protein</fullName>
    </submittedName>
</protein>
<keyword evidence="1" id="KW-0732">Signal</keyword>
<organism evidence="2 3">
    <name type="scientific">Plakobranchus ocellatus</name>
    <dbReference type="NCBI Taxonomy" id="259542"/>
    <lineage>
        <taxon>Eukaryota</taxon>
        <taxon>Metazoa</taxon>
        <taxon>Spiralia</taxon>
        <taxon>Lophotrochozoa</taxon>
        <taxon>Mollusca</taxon>
        <taxon>Gastropoda</taxon>
        <taxon>Heterobranchia</taxon>
        <taxon>Euthyneura</taxon>
        <taxon>Panpulmonata</taxon>
        <taxon>Sacoglossa</taxon>
        <taxon>Placobranchoidea</taxon>
        <taxon>Plakobranchidae</taxon>
        <taxon>Plakobranchus</taxon>
    </lineage>
</organism>
<name>A0AAV4AUF0_9GAST</name>
<feature type="chain" id="PRO_5043394117" evidence="1">
    <location>
        <begin position="19"/>
        <end position="172"/>
    </location>
</feature>
<keyword evidence="3" id="KW-1185">Reference proteome</keyword>
<sequence>MKIYVIVLVLTLFGILSAFSPESKANPFKEISQFVKTTCFDSLVDESADVTGTTVDCSNFYNAKLDTNTDLTYCCEDANRRPKFQEINIDSGTTLFSCMCLPDADARDDVGDEDDDDNAQRKENSKICREEITTSNTWKEEAMYLILSLFSKFNRPGRLRVIFRLYYNVFRC</sequence>
<evidence type="ECO:0000313" key="3">
    <source>
        <dbReference type="Proteomes" id="UP000735302"/>
    </source>
</evidence>